<sequence>MDMTRTLEDVKDDQGSISIGATGKVSTLMMQELDSIKRKSQNYVPRKRKPATATVSISCGSSMNRVHSRKAPSNCASSSSSTGKRRPGMGSIPRKVGNNRKTAQLIPMLDSEDISIERTPASCKSEKKLPKIVEIVDLKCGNPDREWSSPISNRLKKLSFSRFSD</sequence>
<dbReference type="Proteomes" id="UP001188597">
    <property type="component" value="Unassembled WGS sequence"/>
</dbReference>
<feature type="compositionally biased region" description="Polar residues" evidence="1">
    <location>
        <begin position="53"/>
        <end position="65"/>
    </location>
</feature>
<comment type="caution">
    <text evidence="2">The sequence shown here is derived from an EMBL/GenBank/DDBJ whole genome shotgun (WGS) entry which is preliminary data.</text>
</comment>
<dbReference type="PANTHER" id="PTHR36405">
    <property type="entry name" value="BNAA10G09140D PROTEIN"/>
    <property type="match status" value="1"/>
</dbReference>
<organism evidence="2 3">
    <name type="scientific">Escallonia herrerae</name>
    <dbReference type="NCBI Taxonomy" id="1293975"/>
    <lineage>
        <taxon>Eukaryota</taxon>
        <taxon>Viridiplantae</taxon>
        <taxon>Streptophyta</taxon>
        <taxon>Embryophyta</taxon>
        <taxon>Tracheophyta</taxon>
        <taxon>Spermatophyta</taxon>
        <taxon>Magnoliopsida</taxon>
        <taxon>eudicotyledons</taxon>
        <taxon>Gunneridae</taxon>
        <taxon>Pentapetalae</taxon>
        <taxon>asterids</taxon>
        <taxon>campanulids</taxon>
        <taxon>Escalloniales</taxon>
        <taxon>Escalloniaceae</taxon>
        <taxon>Escallonia</taxon>
    </lineage>
</organism>
<gene>
    <name evidence="2" type="ORF">RJ639_035637</name>
</gene>
<proteinExistence type="predicted"/>
<dbReference type="EMBL" id="JAVXUP010000291">
    <property type="protein sequence ID" value="KAK3031867.1"/>
    <property type="molecule type" value="Genomic_DNA"/>
</dbReference>
<name>A0AA88WQT7_9ASTE</name>
<dbReference type="AlphaFoldDB" id="A0AA88WQT7"/>
<evidence type="ECO:0000256" key="1">
    <source>
        <dbReference type="SAM" id="MobiDB-lite"/>
    </source>
</evidence>
<accession>A0AA88WQT7</accession>
<evidence type="ECO:0000313" key="3">
    <source>
        <dbReference type="Proteomes" id="UP001188597"/>
    </source>
</evidence>
<feature type="region of interest" description="Disordered" evidence="1">
    <location>
        <begin position="40"/>
        <end position="106"/>
    </location>
</feature>
<reference evidence="2" key="1">
    <citation type="submission" date="2022-12" db="EMBL/GenBank/DDBJ databases">
        <title>Draft genome assemblies for two species of Escallonia (Escalloniales).</title>
        <authorList>
            <person name="Chanderbali A."/>
            <person name="Dervinis C."/>
            <person name="Anghel I."/>
            <person name="Soltis D."/>
            <person name="Soltis P."/>
            <person name="Zapata F."/>
        </authorList>
    </citation>
    <scope>NUCLEOTIDE SEQUENCE</scope>
    <source>
        <strain evidence="2">UCBG64.0493</strain>
        <tissue evidence="2">Leaf</tissue>
    </source>
</reference>
<dbReference type="PANTHER" id="PTHR36405:SF1">
    <property type="entry name" value="OS07G0520600 PROTEIN"/>
    <property type="match status" value="1"/>
</dbReference>
<evidence type="ECO:0000313" key="2">
    <source>
        <dbReference type="EMBL" id="KAK3031867.1"/>
    </source>
</evidence>
<protein>
    <submittedName>
        <fullName evidence="2">Uncharacterized protein</fullName>
    </submittedName>
</protein>
<keyword evidence="3" id="KW-1185">Reference proteome</keyword>